<feature type="region of interest" description="Disordered" evidence="12">
    <location>
        <begin position="136"/>
        <end position="159"/>
    </location>
</feature>
<keyword evidence="7" id="KW-1005">Bacterial flagellum biogenesis</keyword>
<comment type="function">
    <text evidence="1">Flagellum-specific muramidase which hydrolyzes the peptidoglycan layer to assemble the rod structure in the periplasmic space.</text>
</comment>
<evidence type="ECO:0000256" key="11">
    <source>
        <dbReference type="ARBA" id="ARBA00030835"/>
    </source>
</evidence>
<evidence type="ECO:0000256" key="3">
    <source>
        <dbReference type="ARBA" id="ARBA00006880"/>
    </source>
</evidence>
<evidence type="ECO:0000256" key="7">
    <source>
        <dbReference type="ARBA" id="ARBA00022795"/>
    </source>
</evidence>
<evidence type="ECO:0000256" key="10">
    <source>
        <dbReference type="ARBA" id="ARBA00023316"/>
    </source>
</evidence>
<evidence type="ECO:0000313" key="15">
    <source>
        <dbReference type="Proteomes" id="UP000077255"/>
    </source>
</evidence>
<dbReference type="PATRIC" id="fig|445710.3.peg.102"/>
<dbReference type="EMBL" id="CP014841">
    <property type="protein sequence ID" value="AND67558.1"/>
    <property type="molecule type" value="Genomic_DNA"/>
</dbReference>
<dbReference type="PANTHER" id="PTHR33308:SF9">
    <property type="entry name" value="PEPTIDOGLYCAN HYDROLASE FLGJ"/>
    <property type="match status" value="1"/>
</dbReference>
<keyword evidence="15" id="KW-1185">Reference proteome</keyword>
<proteinExistence type="inferred from homology"/>
<evidence type="ECO:0000256" key="12">
    <source>
        <dbReference type="SAM" id="MobiDB-lite"/>
    </source>
</evidence>
<dbReference type="GO" id="GO:0071973">
    <property type="term" value="P:bacterial-type flagellum-dependent cell motility"/>
    <property type="evidence" value="ECO:0007669"/>
    <property type="project" value="TreeGrafter"/>
</dbReference>
<keyword evidence="8" id="KW-0378">Hydrolase</keyword>
<protein>
    <recommendedName>
        <fullName evidence="5">Peptidoglycan hydrolase FlgJ</fullName>
    </recommendedName>
    <alternativeName>
        <fullName evidence="11">Muramidase FlgJ</fullName>
    </alternativeName>
</protein>
<comment type="similarity">
    <text evidence="3">In the N-terminal section; belongs to the FlgJ family.</text>
</comment>
<evidence type="ECO:0000256" key="9">
    <source>
        <dbReference type="ARBA" id="ARBA00023295"/>
    </source>
</evidence>
<dbReference type="InterPro" id="IPR019301">
    <property type="entry name" value="Flagellar_prot_FlgJ_N"/>
</dbReference>
<sequence>MAGGVDSVAQGVSTWTDLSGFNALRNTAQSDAKAALPIVAKQFESIFTQMVLKSMRDANFGDPNFDSQASTSWQGLADQQLAVTLSSQGHGLGIAEMLVRQLGGKDAQAASGATGNDWQSRLGSVAAALGASTGAAAPASASSGSSGSSGWDDPEADTMSSVAGALGSAATAASRLVPGDPVSFVTTMAPFARKAAQKLGVSVRAVLAQAALETKWGQHMPRHVDGTSSNNLFGMKAGSSWDGGSVSVPTLEVEGGVPVRRRAAFRAYESPAQSFNDYARLLGDNPRYAQALGKGDDVAGFAHGLVQGGYATDPDYARKIAAIANSPAMRQALDALKNGAFAPMSSE</sequence>
<dbReference type="GO" id="GO:0071555">
    <property type="term" value="P:cell wall organization"/>
    <property type="evidence" value="ECO:0007669"/>
    <property type="project" value="UniProtKB-KW"/>
</dbReference>
<keyword evidence="6" id="KW-0574">Periplasm</keyword>
<dbReference type="RefSeq" id="WP_063669933.1">
    <property type="nucleotide sequence ID" value="NZ_CP014841.1"/>
</dbReference>
<gene>
    <name evidence="14" type="ORF">ATSB10_01040</name>
</gene>
<accession>A0A160MXT2</accession>
<dbReference type="STRING" id="445710.ATSB10_01040"/>
<dbReference type="GO" id="GO:0042597">
    <property type="term" value="C:periplasmic space"/>
    <property type="evidence" value="ECO:0007669"/>
    <property type="project" value="UniProtKB-SubCell"/>
</dbReference>
<feature type="domain" description="Mannosyl-glycoprotein endo-beta-N-acetylglucosamidase-like" evidence="13">
    <location>
        <begin position="174"/>
        <end position="338"/>
    </location>
</feature>
<dbReference type="OrthoDB" id="289937at2"/>
<evidence type="ECO:0000256" key="5">
    <source>
        <dbReference type="ARBA" id="ARBA00013433"/>
    </source>
</evidence>
<dbReference type="PANTHER" id="PTHR33308">
    <property type="entry name" value="PEPTIDOGLYCAN HYDROLASE FLGJ"/>
    <property type="match status" value="1"/>
</dbReference>
<dbReference type="Gene3D" id="1.10.530.10">
    <property type="match status" value="1"/>
</dbReference>
<evidence type="ECO:0000256" key="8">
    <source>
        <dbReference type="ARBA" id="ARBA00022801"/>
    </source>
</evidence>
<evidence type="ECO:0000256" key="2">
    <source>
        <dbReference type="ARBA" id="ARBA00004418"/>
    </source>
</evidence>
<dbReference type="InterPro" id="IPR051056">
    <property type="entry name" value="Glycosyl_Hydrolase_73"/>
</dbReference>
<dbReference type="GO" id="GO:0004040">
    <property type="term" value="F:amidase activity"/>
    <property type="evidence" value="ECO:0007669"/>
    <property type="project" value="InterPro"/>
</dbReference>
<name>A0A160MXT2_9GAMM</name>
<evidence type="ECO:0000313" key="14">
    <source>
        <dbReference type="EMBL" id="AND67558.1"/>
    </source>
</evidence>
<dbReference type="AlphaFoldDB" id="A0A160MXT2"/>
<dbReference type="Pfam" id="PF01832">
    <property type="entry name" value="Glucosaminidase"/>
    <property type="match status" value="1"/>
</dbReference>
<dbReference type="SMART" id="SM00047">
    <property type="entry name" value="LYZ2"/>
    <property type="match status" value="1"/>
</dbReference>
<comment type="similarity">
    <text evidence="4">In the C-terminal section; belongs to the glycosyl hydrolase 73 family.</text>
</comment>
<dbReference type="Proteomes" id="UP000077255">
    <property type="component" value="Chromosome"/>
</dbReference>
<dbReference type="GO" id="GO:0044780">
    <property type="term" value="P:bacterial-type flagellum assembly"/>
    <property type="evidence" value="ECO:0007669"/>
    <property type="project" value="InterPro"/>
</dbReference>
<evidence type="ECO:0000256" key="1">
    <source>
        <dbReference type="ARBA" id="ARBA00002954"/>
    </source>
</evidence>
<organism evidence="14 15">
    <name type="scientific">Dyella thiooxydans</name>
    <dbReference type="NCBI Taxonomy" id="445710"/>
    <lineage>
        <taxon>Bacteria</taxon>
        <taxon>Pseudomonadati</taxon>
        <taxon>Pseudomonadota</taxon>
        <taxon>Gammaproteobacteria</taxon>
        <taxon>Lysobacterales</taxon>
        <taxon>Rhodanobacteraceae</taxon>
        <taxon>Dyella</taxon>
    </lineage>
</organism>
<evidence type="ECO:0000259" key="13">
    <source>
        <dbReference type="SMART" id="SM00047"/>
    </source>
</evidence>
<keyword evidence="10" id="KW-0961">Cell wall biogenesis/degradation</keyword>
<dbReference type="NCBIfam" id="TIGR02541">
    <property type="entry name" value="flagell_FlgJ"/>
    <property type="match status" value="1"/>
</dbReference>
<reference evidence="14 15" key="1">
    <citation type="submission" date="2016-02" db="EMBL/GenBank/DDBJ databases">
        <title>Complete genome sequencing and analysis of ATSB10, Dyella thiooxydans isolated from rhizosphere soil of sunflower (Helianthus annuus L.).</title>
        <authorList>
            <person name="Lee Y."/>
            <person name="Hwangbo K."/>
            <person name="Chung H."/>
            <person name="Yoo J."/>
            <person name="Kim K.Y."/>
            <person name="Sa T.M."/>
            <person name="Um Y."/>
            <person name="Madhaiyan M."/>
        </authorList>
    </citation>
    <scope>NUCLEOTIDE SEQUENCE [LARGE SCALE GENOMIC DNA]</scope>
    <source>
        <strain evidence="14 15">ATSB10</strain>
    </source>
</reference>
<keyword evidence="9" id="KW-0326">Glycosidase</keyword>
<dbReference type="KEGG" id="dtx:ATSB10_01040"/>
<evidence type="ECO:0000256" key="6">
    <source>
        <dbReference type="ARBA" id="ARBA00022764"/>
    </source>
</evidence>
<dbReference type="Gene3D" id="2.10.70.40">
    <property type="entry name" value="peptidoglycan hydrolase"/>
    <property type="match status" value="1"/>
</dbReference>
<evidence type="ECO:0000256" key="4">
    <source>
        <dbReference type="ARBA" id="ARBA00007974"/>
    </source>
</evidence>
<dbReference type="PRINTS" id="PR01002">
    <property type="entry name" value="FLGFLGJ"/>
</dbReference>
<dbReference type="GO" id="GO:0016798">
    <property type="term" value="F:hydrolase activity, acting on glycosyl bonds"/>
    <property type="evidence" value="ECO:0007669"/>
    <property type="project" value="UniProtKB-KW"/>
</dbReference>
<feature type="compositionally biased region" description="Low complexity" evidence="12">
    <location>
        <begin position="136"/>
        <end position="150"/>
    </location>
</feature>
<dbReference type="InterPro" id="IPR002901">
    <property type="entry name" value="MGlyc_endo_b_GlcNAc-like_dom"/>
</dbReference>
<comment type="subcellular location">
    <subcellularLocation>
        <location evidence="2">Periplasm</location>
    </subcellularLocation>
</comment>
<dbReference type="InterPro" id="IPR013377">
    <property type="entry name" value="FlgJ"/>
</dbReference>
<dbReference type="Pfam" id="PF10135">
    <property type="entry name" value="Rod-binding"/>
    <property type="match status" value="1"/>
</dbReference>